<reference evidence="3 4" key="1">
    <citation type="submission" date="2023-05" db="EMBL/GenBank/DDBJ databases">
        <title>Gordonibacter KGMB12511T sp. nov., isolated from faeces of healthy Korean.</title>
        <authorList>
            <person name="Kim H.S."/>
            <person name="Kim J.-S."/>
            <person name="Suh M.K."/>
            <person name="Eom M.K."/>
            <person name="Do H.E."/>
            <person name="Lee J.-S."/>
        </authorList>
    </citation>
    <scope>NUCLEOTIDE SEQUENCE [LARGE SCALE GENOMIC DNA]</scope>
    <source>
        <strain evidence="3 4">KGMB12511</strain>
    </source>
</reference>
<dbReference type="Proteomes" id="UP001232750">
    <property type="component" value="Unassembled WGS sequence"/>
</dbReference>
<keyword evidence="4" id="KW-1185">Reference proteome</keyword>
<dbReference type="EMBL" id="JASJEU010000006">
    <property type="protein sequence ID" value="MDJ1649802.1"/>
    <property type="molecule type" value="Genomic_DNA"/>
</dbReference>
<organism evidence="3 4">
    <name type="scientific">Gordonibacter faecis</name>
    <dbReference type="NCBI Taxonomy" id="3047475"/>
    <lineage>
        <taxon>Bacteria</taxon>
        <taxon>Bacillati</taxon>
        <taxon>Actinomycetota</taxon>
        <taxon>Coriobacteriia</taxon>
        <taxon>Eggerthellales</taxon>
        <taxon>Eggerthellaceae</taxon>
        <taxon>Gordonibacter</taxon>
    </lineage>
</organism>
<gene>
    <name evidence="3" type="ORF">QNJ86_03220</name>
</gene>
<evidence type="ECO:0000313" key="4">
    <source>
        <dbReference type="Proteomes" id="UP001232750"/>
    </source>
</evidence>
<protein>
    <submittedName>
        <fullName evidence="3">Zinc dependent phospholipase C family protein</fullName>
    </submittedName>
</protein>
<name>A0ABT7DKM0_9ACTN</name>
<proteinExistence type="predicted"/>
<dbReference type="InterPro" id="IPR029002">
    <property type="entry name" value="PLPC/GPLD1"/>
</dbReference>
<accession>A0ABT7DKM0</accession>
<evidence type="ECO:0000313" key="3">
    <source>
        <dbReference type="EMBL" id="MDJ1649802.1"/>
    </source>
</evidence>
<feature type="domain" description="Phospholipase C/D" evidence="2">
    <location>
        <begin position="7"/>
        <end position="146"/>
    </location>
</feature>
<comment type="caution">
    <text evidence="3">The sequence shown here is derived from an EMBL/GenBank/DDBJ whole genome shotgun (WGS) entry which is preliminary data.</text>
</comment>
<feature type="region of interest" description="Disordered" evidence="1">
    <location>
        <begin position="326"/>
        <end position="354"/>
    </location>
</feature>
<evidence type="ECO:0000256" key="1">
    <source>
        <dbReference type="SAM" id="MobiDB-lite"/>
    </source>
</evidence>
<evidence type="ECO:0000259" key="2">
    <source>
        <dbReference type="Pfam" id="PF00882"/>
    </source>
</evidence>
<dbReference type="RefSeq" id="WP_283831144.1">
    <property type="nucleotide sequence ID" value="NZ_JASJEU010000006.1"/>
</dbReference>
<sequence length="354" mass="39033">MPALITHDFFGQDVYDRLFRTIGGTRDEAEAFLLGNQGPDALFYSVLNPRLREHNRLGNVMHNEKPTELVRAFKDSLGILNEEEFPVGRAYALGFLCHYTLDSTMHPFVFFHEYQLCDAGEPGLTRDDGTEVHAVIESELDELVLTAKRGETVATFEPWREILQASDFVLDTVSKMYAYVALTVYGRIVPPRMFAQSVRSFRRAQKIFHSPTGLKRAALGRIEELVRPHSFVRSMSHRPVELEESVFDNRTHEKWENPFTGEVSTASFWDLFEEALEKAEANLAAFDAEDFDEAAARRITDDKDFSGQPVTASIVSVVDGAAAGAAAGGGVSAAAQDAQDAQPGAAVPGPSTGA</sequence>
<feature type="compositionally biased region" description="Low complexity" evidence="1">
    <location>
        <begin position="332"/>
        <end position="354"/>
    </location>
</feature>
<dbReference type="Pfam" id="PF00882">
    <property type="entry name" value="Zn_dep_PLPC"/>
    <property type="match status" value="1"/>
</dbReference>